<dbReference type="Pfam" id="PF13467">
    <property type="entry name" value="RHH_4"/>
    <property type="match status" value="1"/>
</dbReference>
<reference evidence="3" key="1">
    <citation type="submission" date="2021-06" db="EMBL/GenBank/DDBJ databases">
        <title>Elioraea tepida, sp. nov., a moderately thermophilic aerobic anoxygenic phototrophic bacterium isolated from an alkaline siliceous hot spring mat community in Yellowstone National Park, WY, USA.</title>
        <authorList>
            <person name="Saini M.K."/>
            <person name="Yoshida S."/>
            <person name="Sebastian A."/>
            <person name="Hirose S."/>
            <person name="Hara E."/>
            <person name="Tamaki H."/>
            <person name="Soulier N.T."/>
            <person name="Albert I."/>
            <person name="Hanada S."/>
            <person name="Bryant D.A."/>
            <person name="Tank M."/>
        </authorList>
    </citation>
    <scope>NUCLEOTIDE SEQUENCE</scope>
    <source>
        <strain evidence="3">MS-P2</strain>
    </source>
</reference>
<dbReference type="EMBL" id="CP076448">
    <property type="protein sequence ID" value="QXM24287.1"/>
    <property type="molecule type" value="Genomic_DNA"/>
</dbReference>
<feature type="region of interest" description="Disordered" evidence="1">
    <location>
        <begin position="83"/>
        <end position="113"/>
    </location>
</feature>
<evidence type="ECO:0000256" key="1">
    <source>
        <dbReference type="SAM" id="MobiDB-lite"/>
    </source>
</evidence>
<feature type="domain" description="Ribbon-helix-helix" evidence="2">
    <location>
        <begin position="7"/>
        <end position="69"/>
    </location>
</feature>
<proteinExistence type="predicted"/>
<dbReference type="KEGG" id="elio:KO353_13695"/>
<gene>
    <name evidence="3" type="ORF">KO353_13695</name>
</gene>
<keyword evidence="4" id="KW-1185">Reference proteome</keyword>
<dbReference type="Proteomes" id="UP000694001">
    <property type="component" value="Chromosome"/>
</dbReference>
<dbReference type="InterPro" id="IPR027373">
    <property type="entry name" value="RHH_dom"/>
</dbReference>
<accession>A0A975U0Y6</accession>
<protein>
    <submittedName>
        <fullName evidence="3">Ribbon-helix-helix domain-containing protein</fullName>
    </submittedName>
</protein>
<dbReference type="RefSeq" id="WP_218285343.1">
    <property type="nucleotide sequence ID" value="NZ_CP076448.1"/>
</dbReference>
<dbReference type="AlphaFoldDB" id="A0A975U0Y6"/>
<evidence type="ECO:0000313" key="3">
    <source>
        <dbReference type="EMBL" id="QXM24287.1"/>
    </source>
</evidence>
<name>A0A975U0Y6_9PROT</name>
<evidence type="ECO:0000313" key="4">
    <source>
        <dbReference type="Proteomes" id="UP000694001"/>
    </source>
</evidence>
<sequence>MARSTLINRNIVAERGRTSMRLEPELWDALAEICRRERTTPSELCRRIERMGLKGGRTSAMRVFVLQYFRAAATEEGHIAAGHGMLDHSRPAGNGSGRRATPLPAFMSGSAAE</sequence>
<evidence type="ECO:0000259" key="2">
    <source>
        <dbReference type="Pfam" id="PF13467"/>
    </source>
</evidence>
<organism evidence="3 4">
    <name type="scientific">Elioraea tepida</name>
    <dbReference type="NCBI Taxonomy" id="2843330"/>
    <lineage>
        <taxon>Bacteria</taxon>
        <taxon>Pseudomonadati</taxon>
        <taxon>Pseudomonadota</taxon>
        <taxon>Alphaproteobacteria</taxon>
        <taxon>Acetobacterales</taxon>
        <taxon>Elioraeaceae</taxon>
        <taxon>Elioraea</taxon>
    </lineage>
</organism>